<name>A0AAD9QU48_ACRCE</name>
<evidence type="ECO:0000256" key="2">
    <source>
        <dbReference type="SAM" id="MobiDB-lite"/>
    </source>
</evidence>
<dbReference type="InterPro" id="IPR001304">
    <property type="entry name" value="C-type_lectin-like"/>
</dbReference>
<dbReference type="InterPro" id="IPR032471">
    <property type="entry name" value="AGRL2-4_GAIN_subdom_A"/>
</dbReference>
<dbReference type="SMART" id="SM00034">
    <property type="entry name" value="CLECT"/>
    <property type="match status" value="1"/>
</dbReference>
<evidence type="ECO:0000313" key="4">
    <source>
        <dbReference type="EMBL" id="KAK2567126.1"/>
    </source>
</evidence>
<dbReference type="PANTHER" id="PTHR46307">
    <property type="entry name" value="G9A, ISOFORM B"/>
    <property type="match status" value="1"/>
</dbReference>
<dbReference type="Proteomes" id="UP001249851">
    <property type="component" value="Unassembled WGS sequence"/>
</dbReference>
<evidence type="ECO:0000259" key="3">
    <source>
        <dbReference type="PROSITE" id="PS50041"/>
    </source>
</evidence>
<dbReference type="InterPro" id="IPR016186">
    <property type="entry name" value="C-type_lectin-like/link_sf"/>
</dbReference>
<organism evidence="4 5">
    <name type="scientific">Acropora cervicornis</name>
    <name type="common">Staghorn coral</name>
    <dbReference type="NCBI Taxonomy" id="6130"/>
    <lineage>
        <taxon>Eukaryota</taxon>
        <taxon>Metazoa</taxon>
        <taxon>Cnidaria</taxon>
        <taxon>Anthozoa</taxon>
        <taxon>Hexacorallia</taxon>
        <taxon>Scleractinia</taxon>
        <taxon>Astrocoeniina</taxon>
        <taxon>Acroporidae</taxon>
        <taxon>Acropora</taxon>
    </lineage>
</organism>
<gene>
    <name evidence="4" type="ORF">P5673_008926</name>
</gene>
<evidence type="ECO:0000256" key="1">
    <source>
        <dbReference type="PROSITE-ProRule" id="PRU00023"/>
    </source>
</evidence>
<feature type="repeat" description="ANK" evidence="1">
    <location>
        <begin position="485"/>
        <end position="517"/>
    </location>
</feature>
<reference evidence="4" key="1">
    <citation type="journal article" date="2023" name="G3 (Bethesda)">
        <title>Whole genome assembly and annotation of the endangered Caribbean coral Acropora cervicornis.</title>
        <authorList>
            <person name="Selwyn J.D."/>
            <person name="Vollmer S.V."/>
        </authorList>
    </citation>
    <scope>NUCLEOTIDE SEQUENCE</scope>
    <source>
        <strain evidence="4">K2</strain>
    </source>
</reference>
<sequence length="1243" mass="138330">MEFNGNPHQFMGAPSMYGQYDPRFAARSWFPQFHGVFPQSGVFPGRGRGVIPSQFGVKKVFSPPRMPPMGARAPSVWTLNSRYLYRGPQQGTSLLRYQGRPINRPLGNYRGHYRFQEIDQVASTSPRFHPKNMRQAGSQLTETLIRVGNGHSISNVSSVQSTSSSRNIIIGNNSTTKTAVKAGSPRLMQVTFDVTHQQTQSNSKQTSDVSSNNKEPPSSDTKNPSIAKVVPFSHQPTVNTTRSLVGSIEPAVVEKSSCNAISQVRSESLITSASSDSVASLSQVNIYGQHCHCIAPQKDGIFQPVSSTILPRQRASQYVDKGTRKDDSILIDSDEEEEEDHKGAKMSIEISSEERTCNDSQFLADKEFGGTSLPIDKATTPVNGSTESNISGNRTRRETSAGTLAMIVEGVRQSFSEGHSSSAASTESMSTMSSRNLIVGGCDPNLQVIKSKGKTAMHAAAAGGYVDIIAILRLAGCDLNLVDSENRTPLFDAVNYHKVKAVEYFIECGAHLTSKDSKDILLPEKATIPVYSWGVRSLAEIPEGSFLCEYTGELIPDSEADDRDDDSYLFDLDCKDIRFPRIAFFATKNINLHEEICFNYGDRFWPSGVPEIIRICLHINAALLASYQLKSPAVTEMMISFQLQKDFSDNAISTLLPVTVADLPRSLRVVDLSDNPLKCNDSTLRSLESFVTLKSNCQHSSLVADYDLRNAGHISGCEDGWKEYESSCYKYFDLHYRWSFAKDKCNSLGADLAKITSREVHDFVYRLRIHQSSSVWIGLRQWTELPNFVWTDGSHIGNFTFWNTGEPLVRTQPLCVRMSSAATNGQWKAVECANGHSTYVCEKGSVVADILLNTVKGTPVEEIQHILENDAVQHQVLGNAVLESLDEVKGESTRHCKQNGIWNYPDYSHCSSEEFVQLKEKVDRLFNLSDPSIGQVSSVISSLAELTKPRKYDAMMAGDIKISTQILSGVVKFNERFANGNVADQGDIEGFIQVVSNLLDFNNREDFTQLQKTDQIATNLARIVEEFGLQAAATVQNTTNRSFNVVKDNIETKVASFLFGTLDSFLGQNSVVENEVGEYRVQSRIISSSVLPAPGKLDEPVVIEFSGIEMLVILGVWPNLDVYRSMRRVRTSDSEKQKNYDDESQNDYEVTQRKDQIKEHVCELNNRSKEAKPHEFVKDPERMYMTNGPTRSYKNCSYSIDREAFIFSLHNKQGYNPIKLPLKDTGTEYAVYTCDNGIVFVMM</sequence>
<dbReference type="SUPFAM" id="SSF82199">
    <property type="entry name" value="SET domain"/>
    <property type="match status" value="1"/>
</dbReference>
<feature type="repeat" description="ANK" evidence="1">
    <location>
        <begin position="452"/>
        <end position="484"/>
    </location>
</feature>
<dbReference type="GO" id="GO:0046974">
    <property type="term" value="F:histone H3K9 methyltransferase activity"/>
    <property type="evidence" value="ECO:0007669"/>
    <property type="project" value="TreeGrafter"/>
</dbReference>
<dbReference type="GO" id="GO:0002039">
    <property type="term" value="F:p53 binding"/>
    <property type="evidence" value="ECO:0007669"/>
    <property type="project" value="InterPro"/>
</dbReference>
<dbReference type="EMBL" id="JARQWQ010000015">
    <property type="protein sequence ID" value="KAK2567126.1"/>
    <property type="molecule type" value="Genomic_DNA"/>
</dbReference>
<dbReference type="PROSITE" id="PS50041">
    <property type="entry name" value="C_TYPE_LECTIN_2"/>
    <property type="match status" value="1"/>
</dbReference>
<feature type="compositionally biased region" description="Basic and acidic residues" evidence="2">
    <location>
        <begin position="1131"/>
        <end position="1141"/>
    </location>
</feature>
<dbReference type="InterPro" id="IPR001214">
    <property type="entry name" value="SET_dom"/>
</dbReference>
<feature type="domain" description="C-type lectin" evidence="3">
    <location>
        <begin position="724"/>
        <end position="832"/>
    </location>
</feature>
<keyword evidence="1" id="KW-0040">ANK repeat</keyword>
<dbReference type="InterPro" id="IPR016187">
    <property type="entry name" value="CTDL_fold"/>
</dbReference>
<dbReference type="PROSITE" id="PS50297">
    <property type="entry name" value="ANK_REP_REGION"/>
    <property type="match status" value="1"/>
</dbReference>
<accession>A0AAD9QU48</accession>
<dbReference type="GO" id="GO:0005634">
    <property type="term" value="C:nucleus"/>
    <property type="evidence" value="ECO:0007669"/>
    <property type="project" value="TreeGrafter"/>
</dbReference>
<dbReference type="InterPro" id="IPR002110">
    <property type="entry name" value="Ankyrin_rpt"/>
</dbReference>
<comment type="caution">
    <text evidence="4">The sequence shown here is derived from an EMBL/GenBank/DDBJ whole genome shotgun (WGS) entry which is preliminary data.</text>
</comment>
<dbReference type="Gene3D" id="3.10.100.10">
    <property type="entry name" value="Mannose-Binding Protein A, subunit A"/>
    <property type="match status" value="1"/>
</dbReference>
<dbReference type="InterPro" id="IPR036770">
    <property type="entry name" value="Ankyrin_rpt-contain_sf"/>
</dbReference>
<dbReference type="InterPro" id="IPR046341">
    <property type="entry name" value="SET_dom_sf"/>
</dbReference>
<protein>
    <submittedName>
        <fullName evidence="4">Histone-lysine N-methyltransferase EHMT2</fullName>
    </submittedName>
</protein>
<feature type="compositionally biased region" description="Polar residues" evidence="2">
    <location>
        <begin position="380"/>
        <end position="393"/>
    </location>
</feature>
<dbReference type="GO" id="GO:0000122">
    <property type="term" value="P:negative regulation of transcription by RNA polymerase II"/>
    <property type="evidence" value="ECO:0007669"/>
    <property type="project" value="TreeGrafter"/>
</dbReference>
<dbReference type="Pfam" id="PF16489">
    <property type="entry name" value="GAIN"/>
    <property type="match status" value="1"/>
</dbReference>
<dbReference type="Pfam" id="PF00059">
    <property type="entry name" value="Lectin_C"/>
    <property type="match status" value="1"/>
</dbReference>
<reference evidence="4" key="2">
    <citation type="journal article" date="2023" name="Science">
        <title>Genomic signatures of disease resistance in endangered staghorn corals.</title>
        <authorList>
            <person name="Vollmer S.V."/>
            <person name="Selwyn J.D."/>
            <person name="Despard B.A."/>
            <person name="Roesel C.L."/>
        </authorList>
    </citation>
    <scope>NUCLEOTIDE SEQUENCE</scope>
    <source>
        <strain evidence="4">K2</strain>
    </source>
</reference>
<dbReference type="CDD" id="cd00037">
    <property type="entry name" value="CLECT"/>
    <property type="match status" value="1"/>
</dbReference>
<feature type="region of interest" description="Disordered" evidence="2">
    <location>
        <begin position="1131"/>
        <end position="1154"/>
    </location>
</feature>
<feature type="region of interest" description="Disordered" evidence="2">
    <location>
        <begin position="373"/>
        <end position="395"/>
    </location>
</feature>
<proteinExistence type="predicted"/>
<dbReference type="SMART" id="SM00248">
    <property type="entry name" value="ANK"/>
    <property type="match status" value="2"/>
</dbReference>
<dbReference type="PANTHER" id="PTHR46307:SF4">
    <property type="entry name" value="G9A, ISOFORM B"/>
    <property type="match status" value="1"/>
</dbReference>
<dbReference type="Pfam" id="PF12796">
    <property type="entry name" value="Ank_2"/>
    <property type="match status" value="1"/>
</dbReference>
<feature type="region of interest" description="Disordered" evidence="2">
    <location>
        <begin position="194"/>
        <end position="227"/>
    </location>
</feature>
<dbReference type="SUPFAM" id="SSF56436">
    <property type="entry name" value="C-type lectin-like"/>
    <property type="match status" value="1"/>
</dbReference>
<dbReference type="Gene3D" id="1.25.40.20">
    <property type="entry name" value="Ankyrin repeat-containing domain"/>
    <property type="match status" value="1"/>
</dbReference>
<dbReference type="InterPro" id="IPR043550">
    <property type="entry name" value="EHMT1/EHMT2"/>
</dbReference>
<dbReference type="GO" id="GO:0000785">
    <property type="term" value="C:chromatin"/>
    <property type="evidence" value="ECO:0007669"/>
    <property type="project" value="TreeGrafter"/>
</dbReference>
<feature type="region of interest" description="Disordered" evidence="2">
    <location>
        <begin position="317"/>
        <end position="345"/>
    </location>
</feature>
<dbReference type="PROSITE" id="PS50088">
    <property type="entry name" value="ANK_REPEAT"/>
    <property type="match status" value="2"/>
</dbReference>
<keyword evidence="5" id="KW-1185">Reference proteome</keyword>
<dbReference type="AlphaFoldDB" id="A0AAD9QU48"/>
<dbReference type="Gene3D" id="1.25.40.610">
    <property type="match status" value="1"/>
</dbReference>
<feature type="compositionally biased region" description="Polar residues" evidence="2">
    <location>
        <begin position="194"/>
        <end position="224"/>
    </location>
</feature>
<dbReference type="Gene3D" id="2.170.270.10">
    <property type="entry name" value="SET domain"/>
    <property type="match status" value="2"/>
</dbReference>
<evidence type="ECO:0000313" key="5">
    <source>
        <dbReference type="Proteomes" id="UP001249851"/>
    </source>
</evidence>
<dbReference type="SUPFAM" id="SSF48403">
    <property type="entry name" value="Ankyrin repeat"/>
    <property type="match status" value="1"/>
</dbReference>
<dbReference type="SMART" id="SM00317">
    <property type="entry name" value="SET"/>
    <property type="match status" value="1"/>
</dbReference>